<feature type="compositionally biased region" description="Low complexity" evidence="1">
    <location>
        <begin position="65"/>
        <end position="75"/>
    </location>
</feature>
<name>A0ABW0GIB2_9MICO</name>
<organism evidence="3 4">
    <name type="scientific">Aquipuribacter nitratireducens</name>
    <dbReference type="NCBI Taxonomy" id="650104"/>
    <lineage>
        <taxon>Bacteria</taxon>
        <taxon>Bacillati</taxon>
        <taxon>Actinomycetota</taxon>
        <taxon>Actinomycetes</taxon>
        <taxon>Micrococcales</taxon>
        <taxon>Intrasporangiaceae</taxon>
        <taxon>Aquipuribacter</taxon>
    </lineage>
</organism>
<dbReference type="Pfam" id="PF11209">
    <property type="entry name" value="LmeA"/>
    <property type="match status" value="1"/>
</dbReference>
<gene>
    <name evidence="3" type="ORF">ACFPJ6_02555</name>
</gene>
<keyword evidence="4" id="KW-1185">Reference proteome</keyword>
<keyword evidence="2" id="KW-0812">Transmembrane</keyword>
<dbReference type="InterPro" id="IPR021373">
    <property type="entry name" value="DUF2993"/>
</dbReference>
<evidence type="ECO:0000313" key="4">
    <source>
        <dbReference type="Proteomes" id="UP001596122"/>
    </source>
</evidence>
<accession>A0ABW0GIB2</accession>
<evidence type="ECO:0000313" key="3">
    <source>
        <dbReference type="EMBL" id="MFC5379662.1"/>
    </source>
</evidence>
<keyword evidence="2" id="KW-1133">Transmembrane helix</keyword>
<protein>
    <submittedName>
        <fullName evidence="3">LmeA family phospholipid-binding protein</fullName>
    </submittedName>
</protein>
<comment type="caution">
    <text evidence="3">The sequence shown here is derived from an EMBL/GenBank/DDBJ whole genome shotgun (WGS) entry which is preliminary data.</text>
</comment>
<proteinExistence type="predicted"/>
<evidence type="ECO:0000256" key="2">
    <source>
        <dbReference type="SAM" id="Phobius"/>
    </source>
</evidence>
<evidence type="ECO:0000256" key="1">
    <source>
        <dbReference type="SAM" id="MobiDB-lite"/>
    </source>
</evidence>
<keyword evidence="2" id="KW-0472">Membrane</keyword>
<feature type="region of interest" description="Disordered" evidence="1">
    <location>
        <begin position="53"/>
        <end position="75"/>
    </location>
</feature>
<feature type="transmembrane region" description="Helical" evidence="2">
    <location>
        <begin position="23"/>
        <end position="48"/>
    </location>
</feature>
<dbReference type="EMBL" id="JBHSLD010000004">
    <property type="protein sequence ID" value="MFC5379662.1"/>
    <property type="molecule type" value="Genomic_DNA"/>
</dbReference>
<sequence>MDPEEQASGSVADARSRRRHDRLVGALLGALVTLVVLVVALVVTLAVVSEPAGAPTGGSAAQQGADPVPAVPTAAPDDLGDEETWLGQFTLDAASVVLPGSVLGDVRATGQGLRSGPEEARAAVVDVTATVPFDVVAAEVGPDATVRPAAEGADGDAAVTLPVELLGRQWQVRATGTVDVVGGRLVLAPTDVEVEGLGGVLNRGVAAVARAAVQVETEVEGLPEGLVLQEVAVVDDGFRAELSGEDVVLVPGAVALS</sequence>
<dbReference type="RefSeq" id="WP_340268888.1">
    <property type="nucleotide sequence ID" value="NZ_JBBEOG010000003.1"/>
</dbReference>
<dbReference type="Proteomes" id="UP001596122">
    <property type="component" value="Unassembled WGS sequence"/>
</dbReference>
<reference evidence="4" key="1">
    <citation type="journal article" date="2019" name="Int. J. Syst. Evol. Microbiol.">
        <title>The Global Catalogue of Microorganisms (GCM) 10K type strain sequencing project: providing services to taxonomists for standard genome sequencing and annotation.</title>
        <authorList>
            <consortium name="The Broad Institute Genomics Platform"/>
            <consortium name="The Broad Institute Genome Sequencing Center for Infectious Disease"/>
            <person name="Wu L."/>
            <person name="Ma J."/>
        </authorList>
    </citation>
    <scope>NUCLEOTIDE SEQUENCE [LARGE SCALE GENOMIC DNA]</scope>
    <source>
        <strain evidence="4">CCUG 43114</strain>
    </source>
</reference>